<comment type="caution">
    <text evidence="1">The sequence shown here is derived from an EMBL/GenBank/DDBJ whole genome shotgun (WGS) entry which is preliminary data.</text>
</comment>
<evidence type="ECO:0000313" key="2">
    <source>
        <dbReference type="Proteomes" id="UP000538566"/>
    </source>
</evidence>
<dbReference type="AlphaFoldDB" id="A0A7W7A9W5"/>
<dbReference type="Proteomes" id="UP000538566">
    <property type="component" value="Unassembled WGS sequence"/>
</dbReference>
<accession>A0A7W7A9W5</accession>
<name>A0A7W7A9W5_9SPHN</name>
<dbReference type="RefSeq" id="WP_144907442.1">
    <property type="nucleotide sequence ID" value="NZ_JACHOA010000002.1"/>
</dbReference>
<dbReference type="EMBL" id="JACHOA010000002">
    <property type="protein sequence ID" value="MBB4612937.1"/>
    <property type="molecule type" value="Genomic_DNA"/>
</dbReference>
<reference evidence="1 2" key="1">
    <citation type="submission" date="2020-08" db="EMBL/GenBank/DDBJ databases">
        <title>Genomic Encyclopedia of Type Strains, Phase IV (KMG-IV): sequencing the most valuable type-strain genomes for metagenomic binning, comparative biology and taxonomic classification.</title>
        <authorList>
            <person name="Goeker M."/>
        </authorList>
    </citation>
    <scope>NUCLEOTIDE SEQUENCE [LARGE SCALE GENOMIC DNA]</scope>
    <source>
        <strain evidence="1 2">DSM 17507</strain>
    </source>
</reference>
<sequence length="347" mass="38799">MLLIMSSNGQFQLSSELQIALENVGKDLAARRDASRAFFAVPTMLDAIEPSALSIAESRIIEAAQLYRFERPVPLWRALILREINASYQLKKISQIENLFIFHRNGHLRQAALDKFLGPISSPFVMVAVAWRLNDWVPEVRHAAAECIGRCFPITDPEIIAQAALVLLLRRGEWGRWTRTEQALLDSALGRHDALSSLAALLVKLPTGSNAKILRESLRYSGLDIHLLKIAREAVQPATRAVAYQTVIGREARWPDGRKWRWVDKSMGIGRFDPTFSTRPLVADENGGPLKMILEALTDRSGLVRSVAMSGLIKHRDEFTDAKLIAQAFLGDPARSVRARAEFLMKS</sequence>
<gene>
    <name evidence="1" type="ORF">GGR37_001196</name>
</gene>
<evidence type="ECO:0008006" key="3">
    <source>
        <dbReference type="Google" id="ProtNLM"/>
    </source>
</evidence>
<protein>
    <recommendedName>
        <fullName evidence="3">HEAT repeat protein</fullName>
    </recommendedName>
</protein>
<evidence type="ECO:0000313" key="1">
    <source>
        <dbReference type="EMBL" id="MBB4612937.1"/>
    </source>
</evidence>
<dbReference type="OrthoDB" id="7364954at2"/>
<proteinExistence type="predicted"/>
<keyword evidence="2" id="KW-1185">Reference proteome</keyword>
<organism evidence="1 2">
    <name type="scientific">Novosphingobium taihuense</name>
    <dbReference type="NCBI Taxonomy" id="260085"/>
    <lineage>
        <taxon>Bacteria</taxon>
        <taxon>Pseudomonadati</taxon>
        <taxon>Pseudomonadota</taxon>
        <taxon>Alphaproteobacteria</taxon>
        <taxon>Sphingomonadales</taxon>
        <taxon>Sphingomonadaceae</taxon>
        <taxon>Novosphingobium</taxon>
    </lineage>
</organism>
<dbReference type="InterPro" id="IPR016024">
    <property type="entry name" value="ARM-type_fold"/>
</dbReference>
<dbReference type="SUPFAM" id="SSF48371">
    <property type="entry name" value="ARM repeat"/>
    <property type="match status" value="1"/>
</dbReference>